<dbReference type="EMBL" id="FOFR01000030">
    <property type="protein sequence ID" value="SES28815.1"/>
    <property type="molecule type" value="Genomic_DNA"/>
</dbReference>
<dbReference type="InterPro" id="IPR016195">
    <property type="entry name" value="Pol/histidinol_Pase-like"/>
</dbReference>
<dbReference type="Pfam" id="PF02811">
    <property type="entry name" value="PHP"/>
    <property type="match status" value="1"/>
</dbReference>
<dbReference type="GO" id="GO:0003887">
    <property type="term" value="F:DNA-directed DNA polymerase activity"/>
    <property type="evidence" value="ECO:0007669"/>
    <property type="project" value="UniProtKB-KW"/>
</dbReference>
<keyword evidence="1" id="KW-0963">Cytoplasm</keyword>
<evidence type="ECO:0000256" key="2">
    <source>
        <dbReference type="ARBA" id="ARBA00022679"/>
    </source>
</evidence>
<dbReference type="Pfam" id="PF07733">
    <property type="entry name" value="DNA_pol3_alpha"/>
    <property type="match status" value="1"/>
</dbReference>
<dbReference type="InterPro" id="IPR004013">
    <property type="entry name" value="PHP_dom"/>
</dbReference>
<dbReference type="OrthoDB" id="9803237at2"/>
<evidence type="ECO:0000313" key="11">
    <source>
        <dbReference type="Proteomes" id="UP000199352"/>
    </source>
</evidence>
<keyword evidence="3" id="KW-0548">Nucleotidyltransferase</keyword>
<dbReference type="GO" id="GO:0006260">
    <property type="term" value="P:DNA replication"/>
    <property type="evidence" value="ECO:0007669"/>
    <property type="project" value="UniProtKB-KW"/>
</dbReference>
<gene>
    <name evidence="10" type="ORF">SAMN05216188_13076</name>
</gene>
<evidence type="ECO:0000256" key="8">
    <source>
        <dbReference type="SAM" id="MobiDB-lite"/>
    </source>
</evidence>
<evidence type="ECO:0000256" key="4">
    <source>
        <dbReference type="ARBA" id="ARBA00022705"/>
    </source>
</evidence>
<accession>A0A1H9W4L7</accession>
<dbReference type="SUPFAM" id="SSF89550">
    <property type="entry name" value="PHP domain-like"/>
    <property type="match status" value="1"/>
</dbReference>
<keyword evidence="5" id="KW-0227">DNA damage</keyword>
<feature type="domain" description="Polymerase/histidinol phosphatase N-terminal" evidence="9">
    <location>
        <begin position="54"/>
        <end position="121"/>
    </location>
</feature>
<keyword evidence="4" id="KW-0235">DNA replication</keyword>
<evidence type="ECO:0000256" key="5">
    <source>
        <dbReference type="ARBA" id="ARBA00022763"/>
    </source>
</evidence>
<keyword evidence="7" id="KW-0234">DNA repair</keyword>
<name>A0A1H9W4L7_9PSEU</name>
<evidence type="ECO:0000259" key="9">
    <source>
        <dbReference type="SMART" id="SM00481"/>
    </source>
</evidence>
<dbReference type="GO" id="GO:0006281">
    <property type="term" value="P:DNA repair"/>
    <property type="evidence" value="ECO:0007669"/>
    <property type="project" value="UniProtKB-KW"/>
</dbReference>
<evidence type="ECO:0000313" key="10">
    <source>
        <dbReference type="EMBL" id="SES28815.1"/>
    </source>
</evidence>
<dbReference type="NCBIfam" id="NF004225">
    <property type="entry name" value="PRK05672.1"/>
    <property type="match status" value="1"/>
</dbReference>
<dbReference type="InterPro" id="IPR004805">
    <property type="entry name" value="DnaE2/DnaE/PolC"/>
</dbReference>
<keyword evidence="11" id="KW-1185">Reference proteome</keyword>
<dbReference type="SMART" id="SM00481">
    <property type="entry name" value="POLIIIAc"/>
    <property type="match status" value="1"/>
</dbReference>
<organism evidence="10 11">
    <name type="scientific">Lentzea xinjiangensis</name>
    <dbReference type="NCBI Taxonomy" id="402600"/>
    <lineage>
        <taxon>Bacteria</taxon>
        <taxon>Bacillati</taxon>
        <taxon>Actinomycetota</taxon>
        <taxon>Actinomycetes</taxon>
        <taxon>Pseudonocardiales</taxon>
        <taxon>Pseudonocardiaceae</taxon>
        <taxon>Lentzea</taxon>
    </lineage>
</organism>
<keyword evidence="2" id="KW-0808">Transferase</keyword>
<dbReference type="InterPro" id="IPR040982">
    <property type="entry name" value="DNA_pol3_finger"/>
</dbReference>
<reference evidence="11" key="1">
    <citation type="submission" date="2016-10" db="EMBL/GenBank/DDBJ databases">
        <authorList>
            <person name="Varghese N."/>
            <person name="Submissions S."/>
        </authorList>
    </citation>
    <scope>NUCLEOTIDE SEQUENCE [LARGE SCALE GENOMIC DNA]</scope>
    <source>
        <strain evidence="11">CGMCC 4.3525</strain>
    </source>
</reference>
<dbReference type="Gene3D" id="3.20.20.140">
    <property type="entry name" value="Metal-dependent hydrolases"/>
    <property type="match status" value="1"/>
</dbReference>
<proteinExistence type="predicted"/>
<dbReference type="PANTHER" id="PTHR32294">
    <property type="entry name" value="DNA POLYMERASE III SUBUNIT ALPHA"/>
    <property type="match status" value="1"/>
</dbReference>
<dbReference type="AlphaFoldDB" id="A0A1H9W4L7"/>
<keyword evidence="6" id="KW-0239">DNA-directed DNA polymerase</keyword>
<dbReference type="InterPro" id="IPR011708">
    <property type="entry name" value="DNA_pol3_alpha_NTPase_dom"/>
</dbReference>
<dbReference type="NCBIfam" id="TIGR00594">
    <property type="entry name" value="polc"/>
    <property type="match status" value="1"/>
</dbReference>
<dbReference type="Pfam" id="PF17657">
    <property type="entry name" value="DNA_pol3_finger"/>
    <property type="match status" value="1"/>
</dbReference>
<evidence type="ECO:0000256" key="3">
    <source>
        <dbReference type="ARBA" id="ARBA00022695"/>
    </source>
</evidence>
<sequence length="786" mass="85542">MTSTPDSSDAMRRHTELAEGTAAWSRTRGGYVPPQDLRDRPIARELPSRRVPYAELHVHSSYSWLDGASSPEELVEQAVRLELDAIALTDHDGMYGVVRLAETARELGVHTLYGAELSLGLAAPQAGVPDPAGTHLLALARGLDGYRALCRVISAACLRDGAEKGRPVYDLAGVADELAGQVLVLTGCRKGAVRRALDAGDTAGEWEALLGLIDVYGRAHVAVELVDHGLPGESRRNDVLVAMAERARVPVVASNQVHYATPARGRLAAAMAAVRARSSLDEMAGWLPPAPAAFLRSGAEMRHRFRRYPAAVPNAAALGMECTFDLALVAPSLPPFDVPPGHTEASWLRELTYRGAEDRYGPRETNPAAWAQIDHELAIIEQLGFSGYFLVVHDLVRLCHERGIHCQGRGSAANSAVCYALAITNVDPVRWALLFERFLSPARGDGPPDIDIDIESDRREEVIQYVYDKHGRHHAAQVANVITYRARSAVRDMARALGHSPGQQNAWSKQIDAWTPLGAESHPDIPQAVLELAGQIEGFPRHLGIHSGGMVIADRPVSQIVPVEQARMPGRTVLQWDKDDCSTIGLVKFDLLGLGMLSAIHYTVDLVAEHHGVQVDLAHLDLDDPAVYDMLCAGGTVGVFQVESRAQMGALPRVRPRTFWDLAVQVGLIRPGPIQGGSVHPYIARRNGAAWKHDHPLLANALDRTLGVPLFQEQVMQIAIDVAGFTPAEADELRRAMGSKRSESKMEQLRARFYEGMARNGIRGPVADKIYTQVKAFSGYGFPRLP</sequence>
<protein>
    <submittedName>
        <fullName evidence="10">Error-prone DNA polymerase</fullName>
    </submittedName>
</protein>
<evidence type="ECO:0000256" key="1">
    <source>
        <dbReference type="ARBA" id="ARBA00022490"/>
    </source>
</evidence>
<feature type="region of interest" description="Disordered" evidence="8">
    <location>
        <begin position="1"/>
        <end position="32"/>
    </location>
</feature>
<evidence type="ECO:0000256" key="6">
    <source>
        <dbReference type="ARBA" id="ARBA00022932"/>
    </source>
</evidence>
<dbReference type="STRING" id="402600.SAMN05216188_13076"/>
<dbReference type="InterPro" id="IPR003141">
    <property type="entry name" value="Pol/His_phosphatase_N"/>
</dbReference>
<evidence type="ECO:0000256" key="7">
    <source>
        <dbReference type="ARBA" id="ARBA00023204"/>
    </source>
</evidence>
<dbReference type="GO" id="GO:0008408">
    <property type="term" value="F:3'-5' exonuclease activity"/>
    <property type="evidence" value="ECO:0007669"/>
    <property type="project" value="InterPro"/>
</dbReference>
<dbReference type="PANTHER" id="PTHR32294:SF4">
    <property type="entry name" value="ERROR-PRONE DNA POLYMERASE"/>
    <property type="match status" value="1"/>
</dbReference>
<dbReference type="Proteomes" id="UP000199352">
    <property type="component" value="Unassembled WGS sequence"/>
</dbReference>